<proteinExistence type="predicted"/>
<name>A0AAU7Q977_9GAMM</name>
<gene>
    <name evidence="1" type="ORF">ABK905_19545</name>
</gene>
<accession>A0AAU7Q977</accession>
<organism evidence="1">
    <name type="scientific">Acerihabitans sp. KWT182</name>
    <dbReference type="NCBI Taxonomy" id="3157919"/>
    <lineage>
        <taxon>Bacteria</taxon>
        <taxon>Pseudomonadati</taxon>
        <taxon>Pseudomonadota</taxon>
        <taxon>Gammaproteobacteria</taxon>
        <taxon>Enterobacterales</taxon>
        <taxon>Pectobacteriaceae</taxon>
        <taxon>Acerihabitans</taxon>
    </lineage>
</organism>
<protein>
    <recommendedName>
        <fullName evidence="2">Winged helix DNA-binding domain-containing protein</fullName>
    </recommendedName>
</protein>
<sequence length="87" mass="9836">MLQNILDEFTFECLGEPAWPISQPLEGDSWLSGRLDILAQAGLTQPAWKNNRQVWLLTPTGPTTRRGDPCYGRMLLRQASQEARADH</sequence>
<evidence type="ECO:0008006" key="2">
    <source>
        <dbReference type="Google" id="ProtNLM"/>
    </source>
</evidence>
<evidence type="ECO:0000313" key="1">
    <source>
        <dbReference type="EMBL" id="XBS68761.1"/>
    </source>
</evidence>
<dbReference type="EMBL" id="CP157947">
    <property type="protein sequence ID" value="XBS68761.1"/>
    <property type="molecule type" value="Genomic_DNA"/>
</dbReference>
<dbReference type="AlphaFoldDB" id="A0AAU7Q977"/>
<reference evidence="1" key="1">
    <citation type="submission" date="2024-06" db="EMBL/GenBank/DDBJ databases">
        <authorList>
            <person name="Coelho C."/>
            <person name="Bento M."/>
            <person name="Garcia E."/>
            <person name="Camelo A."/>
            <person name="Brandao I."/>
            <person name="Espirito Santo C."/>
            <person name="Trovao J."/>
            <person name="Verissimo A."/>
            <person name="Costa J."/>
            <person name="Tiago I."/>
        </authorList>
    </citation>
    <scope>NUCLEOTIDE SEQUENCE</scope>
    <source>
        <strain evidence="1">KWT182</strain>
    </source>
</reference>